<gene>
    <name evidence="1" type="ORF">SMN809_LOCUS25022</name>
</gene>
<name>A0A8S2TD69_9BILA</name>
<sequence length="20" mass="2079">MVDVEQALAADAMSTLTSLL</sequence>
<reference evidence="1" key="1">
    <citation type="submission" date="2021-02" db="EMBL/GenBank/DDBJ databases">
        <authorList>
            <person name="Nowell W R."/>
        </authorList>
    </citation>
    <scope>NUCLEOTIDE SEQUENCE</scope>
</reference>
<evidence type="ECO:0000313" key="2">
    <source>
        <dbReference type="Proteomes" id="UP000676336"/>
    </source>
</evidence>
<protein>
    <submittedName>
        <fullName evidence="1">Uncharacterized protein</fullName>
    </submittedName>
</protein>
<proteinExistence type="predicted"/>
<organism evidence="1 2">
    <name type="scientific">Rotaria magnacalcarata</name>
    <dbReference type="NCBI Taxonomy" id="392030"/>
    <lineage>
        <taxon>Eukaryota</taxon>
        <taxon>Metazoa</taxon>
        <taxon>Spiralia</taxon>
        <taxon>Gnathifera</taxon>
        <taxon>Rotifera</taxon>
        <taxon>Eurotatoria</taxon>
        <taxon>Bdelloidea</taxon>
        <taxon>Philodinida</taxon>
        <taxon>Philodinidae</taxon>
        <taxon>Rotaria</taxon>
    </lineage>
</organism>
<accession>A0A8S2TD69</accession>
<feature type="non-terminal residue" evidence="1">
    <location>
        <position position="20"/>
    </location>
</feature>
<dbReference type="EMBL" id="CAJOBI010031557">
    <property type="protein sequence ID" value="CAF4275492.1"/>
    <property type="molecule type" value="Genomic_DNA"/>
</dbReference>
<comment type="caution">
    <text evidence="1">The sequence shown here is derived from an EMBL/GenBank/DDBJ whole genome shotgun (WGS) entry which is preliminary data.</text>
</comment>
<evidence type="ECO:0000313" key="1">
    <source>
        <dbReference type="EMBL" id="CAF4275492.1"/>
    </source>
</evidence>
<dbReference type="Proteomes" id="UP000676336">
    <property type="component" value="Unassembled WGS sequence"/>
</dbReference>
<dbReference type="AlphaFoldDB" id="A0A8S2TD69"/>